<accession>A0A1H2WTY4</accession>
<keyword evidence="3" id="KW-1185">Reference proteome</keyword>
<dbReference type="OrthoDB" id="9786188at2"/>
<dbReference type="Pfam" id="PF13472">
    <property type="entry name" value="Lipase_GDSL_2"/>
    <property type="match status" value="1"/>
</dbReference>
<dbReference type="CDD" id="cd01822">
    <property type="entry name" value="Lysophospholipase_L1_like"/>
    <property type="match status" value="1"/>
</dbReference>
<proteinExistence type="predicted"/>
<dbReference type="Gene3D" id="3.40.50.1110">
    <property type="entry name" value="SGNH hydrolase"/>
    <property type="match status" value="1"/>
</dbReference>
<gene>
    <name evidence="2" type="ORF">SAMN05421783_109120</name>
</gene>
<dbReference type="Proteomes" id="UP000198816">
    <property type="component" value="Unassembled WGS sequence"/>
</dbReference>
<evidence type="ECO:0000313" key="2">
    <source>
        <dbReference type="EMBL" id="SDW83988.1"/>
    </source>
</evidence>
<organism evidence="2 3">
    <name type="scientific">Thiocapsa roseopersicina</name>
    <dbReference type="NCBI Taxonomy" id="1058"/>
    <lineage>
        <taxon>Bacteria</taxon>
        <taxon>Pseudomonadati</taxon>
        <taxon>Pseudomonadota</taxon>
        <taxon>Gammaproteobacteria</taxon>
        <taxon>Chromatiales</taxon>
        <taxon>Chromatiaceae</taxon>
        <taxon>Thiocapsa</taxon>
    </lineage>
</organism>
<evidence type="ECO:0000259" key="1">
    <source>
        <dbReference type="Pfam" id="PF13472"/>
    </source>
</evidence>
<evidence type="ECO:0000313" key="3">
    <source>
        <dbReference type="Proteomes" id="UP000198816"/>
    </source>
</evidence>
<dbReference type="SUPFAM" id="SSF52266">
    <property type="entry name" value="SGNH hydrolase"/>
    <property type="match status" value="1"/>
</dbReference>
<reference evidence="3" key="1">
    <citation type="submission" date="2016-10" db="EMBL/GenBank/DDBJ databases">
        <authorList>
            <person name="Varghese N."/>
            <person name="Submissions S."/>
        </authorList>
    </citation>
    <scope>NUCLEOTIDE SEQUENCE [LARGE SCALE GENOMIC DNA]</scope>
    <source>
        <strain evidence="3">DSM 217</strain>
    </source>
</reference>
<dbReference type="InterPro" id="IPR036514">
    <property type="entry name" value="SGNH_hydro_sf"/>
</dbReference>
<dbReference type="InterPro" id="IPR051532">
    <property type="entry name" value="Ester_Hydrolysis_Enzymes"/>
</dbReference>
<feature type="domain" description="SGNH hydrolase-type esterase" evidence="1">
    <location>
        <begin position="28"/>
        <end position="187"/>
    </location>
</feature>
<dbReference type="EMBL" id="FNNZ01000009">
    <property type="protein sequence ID" value="SDW83988.1"/>
    <property type="molecule type" value="Genomic_DNA"/>
</dbReference>
<sequence length="207" mass="21966">MLLPALTLGKTANDASANSPVMPPVILILGDSLSASYGLDRKSGWVSLLEERLRERGMAYRVVNASVSGDTTAGGLTRLGALLDDHAPAIVLIELGANDGLRGLGFEVIRNNLTTLVERSSAAGSRVVVTGLRLPPNYGAAYTDGFQAVFREVAETESVPLVPDLLAGVAEDWDLMQADGLHPTAEAQPRILDNVWPILEPLLEASR</sequence>
<protein>
    <submittedName>
        <fullName evidence="2">Acyl-CoA thioesterase-1</fullName>
    </submittedName>
</protein>
<dbReference type="AlphaFoldDB" id="A0A1H2WTY4"/>
<dbReference type="PANTHER" id="PTHR30383">
    <property type="entry name" value="THIOESTERASE 1/PROTEASE 1/LYSOPHOSPHOLIPASE L1"/>
    <property type="match status" value="1"/>
</dbReference>
<dbReference type="PANTHER" id="PTHR30383:SF24">
    <property type="entry name" value="THIOESTERASE 1_PROTEASE 1_LYSOPHOSPHOLIPASE L1"/>
    <property type="match status" value="1"/>
</dbReference>
<dbReference type="STRING" id="1058.SAMN05421783_109120"/>
<name>A0A1H2WTY4_THIRO</name>
<dbReference type="InterPro" id="IPR013830">
    <property type="entry name" value="SGNH_hydro"/>
</dbReference>
<dbReference type="GO" id="GO:0004622">
    <property type="term" value="F:phosphatidylcholine lysophospholipase activity"/>
    <property type="evidence" value="ECO:0007669"/>
    <property type="project" value="TreeGrafter"/>
</dbReference>